<name>A0A316U977_9BASI</name>
<dbReference type="OrthoDB" id="2435509at2759"/>
<evidence type="ECO:0000256" key="2">
    <source>
        <dbReference type="SAM" id="SignalP"/>
    </source>
</evidence>
<gene>
    <name evidence="4" type="ORF">BCV69DRAFT_284175</name>
</gene>
<organism evidence="4 5">
    <name type="scientific">Pseudomicrostroma glucosiphilum</name>
    <dbReference type="NCBI Taxonomy" id="1684307"/>
    <lineage>
        <taxon>Eukaryota</taxon>
        <taxon>Fungi</taxon>
        <taxon>Dikarya</taxon>
        <taxon>Basidiomycota</taxon>
        <taxon>Ustilaginomycotina</taxon>
        <taxon>Exobasidiomycetes</taxon>
        <taxon>Microstromatales</taxon>
        <taxon>Microstromatales incertae sedis</taxon>
        <taxon>Pseudomicrostroma</taxon>
    </lineage>
</organism>
<dbReference type="Pfam" id="PF23585">
    <property type="entry name" value="DUF7137"/>
    <property type="match status" value="1"/>
</dbReference>
<keyword evidence="2" id="KW-0732">Signal</keyword>
<feature type="domain" description="DUF7137" evidence="3">
    <location>
        <begin position="66"/>
        <end position="204"/>
    </location>
</feature>
<evidence type="ECO:0000259" key="3">
    <source>
        <dbReference type="Pfam" id="PF23585"/>
    </source>
</evidence>
<dbReference type="InterPro" id="IPR055561">
    <property type="entry name" value="DUF7137"/>
</dbReference>
<sequence>MASPRSHARTVYAPQSSRTFLTLVLQLLIVLLAYCTSAVTAQVNSVTQSATVAASTTTSSVSIASTAAAGGLTVTLPNETADASYYKIAPAVNVTFAWNFTSVLSYGTSLTIQAYCTSNSNTYTITSLPATATQVIWNPYSYSVSAVARGSAALVQETYRLQIFDERGLDAASSPGLMSPNEDTDFALYIPQSYTALADGWTCTGCKSGASGLHASPLLLGVVTVLLTTFLSGWSICTRA</sequence>
<evidence type="ECO:0000313" key="4">
    <source>
        <dbReference type="EMBL" id="PWN19545.1"/>
    </source>
</evidence>
<keyword evidence="1" id="KW-1133">Transmembrane helix</keyword>
<dbReference type="EMBL" id="KZ819331">
    <property type="protein sequence ID" value="PWN19545.1"/>
    <property type="molecule type" value="Genomic_DNA"/>
</dbReference>
<protein>
    <recommendedName>
        <fullName evidence="3">DUF7137 domain-containing protein</fullName>
    </recommendedName>
</protein>
<feature type="transmembrane region" description="Helical" evidence="1">
    <location>
        <begin position="218"/>
        <end position="237"/>
    </location>
</feature>
<accession>A0A316U977</accession>
<evidence type="ECO:0000256" key="1">
    <source>
        <dbReference type="SAM" id="Phobius"/>
    </source>
</evidence>
<feature type="signal peptide" evidence="2">
    <location>
        <begin position="1"/>
        <end position="41"/>
    </location>
</feature>
<feature type="chain" id="PRO_5016378525" description="DUF7137 domain-containing protein" evidence="2">
    <location>
        <begin position="42"/>
        <end position="240"/>
    </location>
</feature>
<keyword evidence="5" id="KW-1185">Reference proteome</keyword>
<evidence type="ECO:0000313" key="5">
    <source>
        <dbReference type="Proteomes" id="UP000245942"/>
    </source>
</evidence>
<reference evidence="4 5" key="1">
    <citation type="journal article" date="2018" name="Mol. Biol. Evol.">
        <title>Broad Genomic Sampling Reveals a Smut Pathogenic Ancestry of the Fungal Clade Ustilaginomycotina.</title>
        <authorList>
            <person name="Kijpornyongpan T."/>
            <person name="Mondo S.J."/>
            <person name="Barry K."/>
            <person name="Sandor L."/>
            <person name="Lee J."/>
            <person name="Lipzen A."/>
            <person name="Pangilinan J."/>
            <person name="LaButti K."/>
            <person name="Hainaut M."/>
            <person name="Henrissat B."/>
            <person name="Grigoriev I.V."/>
            <person name="Spatafora J.W."/>
            <person name="Aime M.C."/>
        </authorList>
    </citation>
    <scope>NUCLEOTIDE SEQUENCE [LARGE SCALE GENOMIC DNA]</scope>
    <source>
        <strain evidence="4 5">MCA 4718</strain>
    </source>
</reference>
<dbReference type="Proteomes" id="UP000245942">
    <property type="component" value="Unassembled WGS sequence"/>
</dbReference>
<dbReference type="RefSeq" id="XP_025346705.1">
    <property type="nucleotide sequence ID" value="XM_025492954.1"/>
</dbReference>
<keyword evidence="1" id="KW-0472">Membrane</keyword>
<dbReference type="AlphaFoldDB" id="A0A316U977"/>
<proteinExistence type="predicted"/>
<dbReference type="STRING" id="1684307.A0A316U977"/>
<keyword evidence="1" id="KW-0812">Transmembrane</keyword>
<dbReference type="GeneID" id="37014688"/>
<dbReference type="PANTHER" id="PTHR42028:SF1">
    <property type="entry name" value="YALI0E30657P"/>
    <property type="match status" value="1"/>
</dbReference>
<dbReference type="PANTHER" id="PTHR42028">
    <property type="entry name" value="CHROMOSOME 1, WHOLE GENOME SHOTGUN SEQUENCE"/>
    <property type="match status" value="1"/>
</dbReference>